<feature type="non-terminal residue" evidence="1">
    <location>
        <position position="55"/>
    </location>
</feature>
<protein>
    <submittedName>
        <fullName evidence="1">Uncharacterized protein</fullName>
    </submittedName>
</protein>
<name>A0A1S0TEW4_LOALO</name>
<evidence type="ECO:0000313" key="1">
    <source>
        <dbReference type="EMBL" id="EFO12515.1"/>
    </source>
</evidence>
<dbReference type="InParanoid" id="A0A1S0TEW4"/>
<sequence>VELKTDENKDEDEIENCHENIETEMEMATNINDNSLLIPTESSTVLSVACTLDAK</sequence>
<dbReference type="OMA" id="ENCHENI"/>
<dbReference type="KEGG" id="loa:LOAG_16018"/>
<gene>
    <name evidence="1" type="ORF">LOAG_16018</name>
</gene>
<reference evidence="1" key="1">
    <citation type="submission" date="2012-04" db="EMBL/GenBank/DDBJ databases">
        <title>The Genome Sequence of Loa loa.</title>
        <authorList>
            <consortium name="The Broad Institute Genome Sequencing Platform"/>
            <consortium name="Broad Institute Genome Sequencing Center for Infectious Disease"/>
            <person name="Nutman T.B."/>
            <person name="Fink D.L."/>
            <person name="Russ C."/>
            <person name="Young S."/>
            <person name="Zeng Q."/>
            <person name="Gargeya S."/>
            <person name="Alvarado L."/>
            <person name="Berlin A."/>
            <person name="Chapman S.B."/>
            <person name="Chen Z."/>
            <person name="Freedman E."/>
            <person name="Gellesch M."/>
            <person name="Goldberg J."/>
            <person name="Griggs A."/>
            <person name="Gujja S."/>
            <person name="Heilman E.R."/>
            <person name="Heiman D."/>
            <person name="Howarth C."/>
            <person name="Mehta T."/>
            <person name="Neiman D."/>
            <person name="Pearson M."/>
            <person name="Roberts A."/>
            <person name="Saif S."/>
            <person name="Shea T."/>
            <person name="Shenoy N."/>
            <person name="Sisk P."/>
            <person name="Stolte C."/>
            <person name="Sykes S."/>
            <person name="White J."/>
            <person name="Yandava C."/>
            <person name="Haas B."/>
            <person name="Henn M.R."/>
            <person name="Nusbaum C."/>
            <person name="Birren B."/>
        </authorList>
    </citation>
    <scope>NUCLEOTIDE SEQUENCE [LARGE SCALE GENOMIC DNA]</scope>
</reference>
<dbReference type="RefSeq" id="XP_003151554.1">
    <property type="nucleotide sequence ID" value="XM_003151506.1"/>
</dbReference>
<proteinExistence type="predicted"/>
<feature type="non-terminal residue" evidence="1">
    <location>
        <position position="1"/>
    </location>
</feature>
<organism evidence="1">
    <name type="scientific">Loa loa</name>
    <name type="common">Eye worm</name>
    <name type="synonym">Filaria loa</name>
    <dbReference type="NCBI Taxonomy" id="7209"/>
    <lineage>
        <taxon>Eukaryota</taxon>
        <taxon>Metazoa</taxon>
        <taxon>Ecdysozoa</taxon>
        <taxon>Nematoda</taxon>
        <taxon>Chromadorea</taxon>
        <taxon>Rhabditida</taxon>
        <taxon>Spirurina</taxon>
        <taxon>Spiruromorpha</taxon>
        <taxon>Filarioidea</taxon>
        <taxon>Onchocercidae</taxon>
        <taxon>Loa</taxon>
    </lineage>
</organism>
<accession>A0A1S0TEW4</accession>
<dbReference type="CTD" id="9953514"/>
<dbReference type="EMBL" id="JH715673">
    <property type="protein sequence ID" value="EFO12515.1"/>
    <property type="molecule type" value="Genomic_DNA"/>
</dbReference>
<dbReference type="GeneID" id="9953514"/>
<dbReference type="AlphaFoldDB" id="A0A1S0TEW4"/>